<accession>A0ABN2C169</accession>
<sequence length="464" mass="52234">MTGAVDRVRERDRVSRDYQAGLIQRIRSGDAAVIDAQRVEAVIRNPDLMSLGMLVPPSNASGMGRPGRYPSWVWVYIAAIVGTKGSQRATINWLRYPPHWFNLVDLFGEVYGADVAASLPQQPPCRTTVRHHTRRIITVFPDVQEAASEQWVRQAQAQGCLDPADDGTWMAPSRGATVWGDGTVVKSPVRQRKSSERPSRKADAATYYECGEEDGHPVYGTKYVTVSTRPSSEPYGRVILRMERQLDAKEADQGVTMIERIQHLCGGAIRAVAWDGAHRGLHRQRVLNAVGAIPVTPPHGSVKPRRLRRAEDGTDLWTRDGALCALTLTVEGKRRYEPLPLHKVLRRRRADGTFRWYAEYALPSGLIHRERLDQTLEDIATKFNRAEHLQVFPKGTAEYEAVYHRRPDAESLHDTLDSLFYKGRMIAYFKETQDLAMLSFALGQNAVSRWVHRLAQLGVEPLTN</sequence>
<evidence type="ECO:0000313" key="1">
    <source>
        <dbReference type="EMBL" id="GAA1550805.1"/>
    </source>
</evidence>
<gene>
    <name evidence="1" type="ORF">GCM10009762_24870</name>
</gene>
<comment type="caution">
    <text evidence="1">The sequence shown here is derived from an EMBL/GenBank/DDBJ whole genome shotgun (WGS) entry which is preliminary data.</text>
</comment>
<name>A0ABN2C169_9MICO</name>
<organism evidence="1 2">
    <name type="scientific">Dermacoccus barathri</name>
    <dbReference type="NCBI Taxonomy" id="322601"/>
    <lineage>
        <taxon>Bacteria</taxon>
        <taxon>Bacillati</taxon>
        <taxon>Actinomycetota</taxon>
        <taxon>Actinomycetes</taxon>
        <taxon>Micrococcales</taxon>
        <taxon>Dermacoccaceae</taxon>
        <taxon>Dermacoccus</taxon>
    </lineage>
</organism>
<dbReference type="RefSeq" id="WP_346030790.1">
    <property type="nucleotide sequence ID" value="NZ_BAAANV010000053.1"/>
</dbReference>
<dbReference type="Proteomes" id="UP001501288">
    <property type="component" value="Unassembled WGS sequence"/>
</dbReference>
<proteinExistence type="predicted"/>
<reference evidence="1 2" key="1">
    <citation type="journal article" date="2019" name="Int. J. Syst. Evol. Microbiol.">
        <title>The Global Catalogue of Microorganisms (GCM) 10K type strain sequencing project: providing services to taxonomists for standard genome sequencing and annotation.</title>
        <authorList>
            <consortium name="The Broad Institute Genomics Platform"/>
            <consortium name="The Broad Institute Genome Sequencing Center for Infectious Disease"/>
            <person name="Wu L."/>
            <person name="Ma J."/>
        </authorList>
    </citation>
    <scope>NUCLEOTIDE SEQUENCE [LARGE SCALE GENOMIC DNA]</scope>
    <source>
        <strain evidence="1 2">JCM 14588</strain>
    </source>
</reference>
<keyword evidence="2" id="KW-1185">Reference proteome</keyword>
<evidence type="ECO:0000313" key="2">
    <source>
        <dbReference type="Proteomes" id="UP001501288"/>
    </source>
</evidence>
<dbReference type="EMBL" id="BAAANV010000053">
    <property type="protein sequence ID" value="GAA1550805.1"/>
    <property type="molecule type" value="Genomic_DNA"/>
</dbReference>
<protein>
    <submittedName>
        <fullName evidence="1">Uncharacterized protein</fullName>
    </submittedName>
</protein>